<feature type="domain" description="HTH marR-type" evidence="4">
    <location>
        <begin position="3"/>
        <end position="135"/>
    </location>
</feature>
<dbReference type="InterPro" id="IPR036390">
    <property type="entry name" value="WH_DNA-bd_sf"/>
</dbReference>
<dbReference type="PANTHER" id="PTHR42756">
    <property type="entry name" value="TRANSCRIPTIONAL REGULATOR, MARR"/>
    <property type="match status" value="1"/>
</dbReference>
<dbReference type="SUPFAM" id="SSF46785">
    <property type="entry name" value="Winged helix' DNA-binding domain"/>
    <property type="match status" value="1"/>
</dbReference>
<dbReference type="InterPro" id="IPR000835">
    <property type="entry name" value="HTH_MarR-typ"/>
</dbReference>
<protein>
    <recommendedName>
        <fullName evidence="4">HTH marR-type domain-containing protein</fullName>
    </recommendedName>
</protein>
<dbReference type="Pfam" id="PF01047">
    <property type="entry name" value="MarR"/>
    <property type="match status" value="1"/>
</dbReference>
<evidence type="ECO:0000256" key="3">
    <source>
        <dbReference type="ARBA" id="ARBA00023163"/>
    </source>
</evidence>
<evidence type="ECO:0000313" key="5">
    <source>
        <dbReference type="EMBL" id="GIP18148.1"/>
    </source>
</evidence>
<dbReference type="Gene3D" id="1.10.10.10">
    <property type="entry name" value="Winged helix-like DNA-binding domain superfamily/Winged helix DNA-binding domain"/>
    <property type="match status" value="1"/>
</dbReference>
<dbReference type="Proteomes" id="UP000683139">
    <property type="component" value="Unassembled WGS sequence"/>
</dbReference>
<dbReference type="GO" id="GO:0003677">
    <property type="term" value="F:DNA binding"/>
    <property type="evidence" value="ECO:0007669"/>
    <property type="project" value="UniProtKB-KW"/>
</dbReference>
<dbReference type="PANTHER" id="PTHR42756:SF1">
    <property type="entry name" value="TRANSCRIPTIONAL REPRESSOR OF EMRAB OPERON"/>
    <property type="match status" value="1"/>
</dbReference>
<dbReference type="SMART" id="SM00347">
    <property type="entry name" value="HTH_MARR"/>
    <property type="match status" value="1"/>
</dbReference>
<dbReference type="GO" id="GO:0003700">
    <property type="term" value="F:DNA-binding transcription factor activity"/>
    <property type="evidence" value="ECO:0007669"/>
    <property type="project" value="InterPro"/>
</dbReference>
<organism evidence="5 6">
    <name type="scientific">Paenibacillus montaniterrae</name>
    <dbReference type="NCBI Taxonomy" id="429341"/>
    <lineage>
        <taxon>Bacteria</taxon>
        <taxon>Bacillati</taxon>
        <taxon>Bacillota</taxon>
        <taxon>Bacilli</taxon>
        <taxon>Bacillales</taxon>
        <taxon>Paenibacillaceae</taxon>
        <taxon>Paenibacillus</taxon>
    </lineage>
</organism>
<accession>A0A919YQF1</accession>
<dbReference type="RefSeq" id="WP_213518187.1">
    <property type="nucleotide sequence ID" value="NZ_BOSE01000007.1"/>
</dbReference>
<dbReference type="PROSITE" id="PS50995">
    <property type="entry name" value="HTH_MARR_2"/>
    <property type="match status" value="1"/>
</dbReference>
<reference evidence="5" key="1">
    <citation type="submission" date="2021-03" db="EMBL/GenBank/DDBJ databases">
        <title>Antimicrobial resistance genes in bacteria isolated from Japanese honey, and their potential for conferring macrolide and lincosamide resistance in the American foulbrood pathogen Paenibacillus larvae.</title>
        <authorList>
            <person name="Okamoto M."/>
            <person name="Kumagai M."/>
            <person name="Kanamori H."/>
            <person name="Takamatsu D."/>
        </authorList>
    </citation>
    <scope>NUCLEOTIDE SEQUENCE</scope>
    <source>
        <strain evidence="5">J40TS1</strain>
    </source>
</reference>
<proteinExistence type="predicted"/>
<dbReference type="AlphaFoldDB" id="A0A919YQF1"/>
<dbReference type="InterPro" id="IPR036388">
    <property type="entry name" value="WH-like_DNA-bd_sf"/>
</dbReference>
<evidence type="ECO:0000259" key="4">
    <source>
        <dbReference type="PROSITE" id="PS50995"/>
    </source>
</evidence>
<name>A0A919YQF1_9BACL</name>
<keyword evidence="3" id="KW-0804">Transcription</keyword>
<gene>
    <name evidence="5" type="ORF">J40TS1_37900</name>
</gene>
<dbReference type="PRINTS" id="PR00598">
    <property type="entry name" value="HTHMARR"/>
</dbReference>
<keyword evidence="2" id="KW-0238">DNA-binding</keyword>
<keyword evidence="6" id="KW-1185">Reference proteome</keyword>
<comment type="caution">
    <text evidence="5">The sequence shown here is derived from an EMBL/GenBank/DDBJ whole genome shotgun (WGS) entry which is preliminary data.</text>
</comment>
<evidence type="ECO:0000256" key="2">
    <source>
        <dbReference type="ARBA" id="ARBA00023125"/>
    </source>
</evidence>
<keyword evidence="1" id="KW-0805">Transcription regulation</keyword>
<evidence type="ECO:0000256" key="1">
    <source>
        <dbReference type="ARBA" id="ARBA00023015"/>
    </source>
</evidence>
<evidence type="ECO:0000313" key="6">
    <source>
        <dbReference type="Proteomes" id="UP000683139"/>
    </source>
</evidence>
<sequence length="142" mass="16927">MIEDEIRMLLDKICARTRRNYSEYLRQYNLHVGQDHALRQLWMEEGITQLELSKRMGCEPPTTTNMIKKLEEYGLVYRKGDSEDGRVSRVYLTPEGKALQKPIQEVWKIQQEKMLEGILPEERLLLRRLMQQIHENISKSHD</sequence>
<dbReference type="EMBL" id="BOSE01000007">
    <property type="protein sequence ID" value="GIP18148.1"/>
    <property type="molecule type" value="Genomic_DNA"/>
</dbReference>